<gene>
    <name evidence="2" type="ORF">UB32_18335</name>
</gene>
<dbReference type="Pfam" id="PF00246">
    <property type="entry name" value="Peptidase_M14"/>
    <property type="match status" value="1"/>
</dbReference>
<name>A0A0D6Z4T8_9BACI</name>
<accession>A0A0D6Z4T8</accession>
<reference evidence="2 3" key="1">
    <citation type="submission" date="2015-01" db="EMBL/GenBank/DDBJ databases">
        <title>Draft genome sequences of the supercritical CO2 tolerant bacteria Bacillus subterraneus MITOT1 and Bacillus cereus MIT0214.</title>
        <authorList>
            <person name="Peet K.C."/>
            <person name="Thompson J.R."/>
        </authorList>
    </citation>
    <scope>NUCLEOTIDE SEQUENCE [LARGE SCALE GENOMIC DNA]</scope>
    <source>
        <strain evidence="2 3">MITOT1</strain>
    </source>
</reference>
<protein>
    <recommendedName>
        <fullName evidence="1">Peptidase M14 domain-containing protein</fullName>
    </recommendedName>
</protein>
<feature type="domain" description="Peptidase M14" evidence="1">
    <location>
        <begin position="698"/>
        <end position="769"/>
    </location>
</feature>
<dbReference type="SUPFAM" id="SSF53187">
    <property type="entry name" value="Zn-dependent exopeptidases"/>
    <property type="match status" value="1"/>
</dbReference>
<dbReference type="Gene3D" id="3.40.630.10">
    <property type="entry name" value="Zn peptidases"/>
    <property type="match status" value="1"/>
</dbReference>
<dbReference type="GO" id="GO:0008270">
    <property type="term" value="F:zinc ion binding"/>
    <property type="evidence" value="ECO:0007669"/>
    <property type="project" value="InterPro"/>
</dbReference>
<dbReference type="Proteomes" id="UP000032512">
    <property type="component" value="Unassembled WGS sequence"/>
</dbReference>
<dbReference type="GO" id="GO:0006508">
    <property type="term" value="P:proteolysis"/>
    <property type="evidence" value="ECO:0007669"/>
    <property type="project" value="InterPro"/>
</dbReference>
<evidence type="ECO:0000313" key="3">
    <source>
        <dbReference type="Proteomes" id="UP000032512"/>
    </source>
</evidence>
<dbReference type="EMBL" id="JXIQ01000194">
    <property type="protein sequence ID" value="KIY20597.1"/>
    <property type="molecule type" value="Genomic_DNA"/>
</dbReference>
<dbReference type="PATRIC" id="fig|285983.3.peg.3156"/>
<sequence>MWTKDGLLQDQNGDGVIDGTNIFINLPDFLAPEGLIDFCARLGFETTSLSFDFFEQREGVVELGFEKSDFKTDIRIEAEKLLVHYKSEVELSMLLKLLAAMDDEQECDWCIAIELRNGKVYAGRVPISVVYGHLESDYNLPIIDNLSELWSFSGVGKNKEASPGKSLSMNIEVEKPLLTTALLQEVCFFAARSSMYSTRISFPVTNESNASLHFVIGEGNHLLESGQVLDEYPGQAGAVLELVDTNILSFKGSKEMLSAALARLVRSKHWSEGGSFGYWEKKHQLAQKEDPPQLFEMTWKDESEVDIAFQILTKSENLNGADVEVFLSEPFKIREQLEKEWRVKFPEIHSLVIHSAYKTGLHWIMEEVLPEWQASNQLVQGMEIKVQKETGEKGLELPIRWIQELYPIDGYIEETIGLKASQVYFTLEETLGHTYEIYGIDEKGDKFFLSDLDVPVSSLPYLDGQHMVYPVSSAVRIHHVNKVEEHLIQTDRERFYRFYVEEVLPKLWREVSNYQPGQGHSRPLFDRIEVDVWMSEEEKSLQVDKERVSSLEALHEDLYFNTLDYFAQLGERVEGKAFSAPGGIHPFMHVRPGLKPEAQIKVYGWQEKSIEQLITKALIFDPEGVMFAATVTDGKREFYLPIGAFEQPSEQIHPEIQRWMENDPKYHVLYPDYSYGGHAIPVVECFLDAGEDFYSPLKMSAFKKTLFIEAGHHSNEVSSTPAVFALMDKAEEWFCNWLKHMNVVFIPLANPDGYQLLTKLTNEHPDWKHHAARFNAVGLEFAHVRFQNTVFGEANIYPEILRRWAPDIIIDDHGIPAHEWVQPFAGYNSPPRFPVSYFLPSAHIYGIGRVSQDVSYRNQHEENLEEIVKNVSQYLRDTSIDFDNSYWKERFIKYGNQWLPDVFPIEEAPGIHFYRQTFVTPNYASIGIIRYPEWIAADIISEAADEVVYGEDLQSCIDAHIEFDLAIIDVLLHTKVEWERHRVPGLSLERIRPIKLDERNG</sequence>
<dbReference type="GO" id="GO:0004181">
    <property type="term" value="F:metallocarboxypeptidase activity"/>
    <property type="evidence" value="ECO:0007669"/>
    <property type="project" value="InterPro"/>
</dbReference>
<proteinExistence type="predicted"/>
<comment type="caution">
    <text evidence="2">The sequence shown here is derived from an EMBL/GenBank/DDBJ whole genome shotgun (WGS) entry which is preliminary data.</text>
</comment>
<evidence type="ECO:0000313" key="2">
    <source>
        <dbReference type="EMBL" id="KIY20597.1"/>
    </source>
</evidence>
<evidence type="ECO:0000259" key="1">
    <source>
        <dbReference type="Pfam" id="PF00246"/>
    </source>
</evidence>
<keyword evidence="3" id="KW-1185">Reference proteome</keyword>
<dbReference type="CDD" id="cd06232">
    <property type="entry name" value="M14-like"/>
    <property type="match status" value="1"/>
</dbReference>
<organism evidence="2 3">
    <name type="scientific">Mesobacillus subterraneus</name>
    <dbReference type="NCBI Taxonomy" id="285983"/>
    <lineage>
        <taxon>Bacteria</taxon>
        <taxon>Bacillati</taxon>
        <taxon>Bacillota</taxon>
        <taxon>Bacilli</taxon>
        <taxon>Bacillales</taxon>
        <taxon>Bacillaceae</taxon>
        <taxon>Mesobacillus</taxon>
    </lineage>
</organism>
<dbReference type="InterPro" id="IPR000834">
    <property type="entry name" value="Peptidase_M14"/>
</dbReference>
<dbReference type="AlphaFoldDB" id="A0A0D6Z4T8"/>